<protein>
    <recommendedName>
        <fullName evidence="12">HEXI1 protein</fullName>
    </recommendedName>
</protein>
<feature type="region of interest" description="Disordered" evidence="9">
    <location>
        <begin position="114"/>
        <end position="153"/>
    </location>
</feature>
<evidence type="ECO:0000313" key="11">
    <source>
        <dbReference type="Proteomes" id="UP000694580"/>
    </source>
</evidence>
<dbReference type="Proteomes" id="UP000694580">
    <property type="component" value="Chromosome 7"/>
</dbReference>
<keyword evidence="4" id="KW-0805">Transcription regulation</keyword>
<dbReference type="PANTHER" id="PTHR13469">
    <property type="entry name" value="HEXAMETHYLENE BISACETAMIDE INDUCIBLE 1"/>
    <property type="match status" value="1"/>
</dbReference>
<evidence type="ECO:0000313" key="10">
    <source>
        <dbReference type="Ensembl" id="ENSDCDP00010033954.1"/>
    </source>
</evidence>
<dbReference type="GO" id="GO:0005654">
    <property type="term" value="C:nucleoplasm"/>
    <property type="evidence" value="ECO:0007669"/>
    <property type="project" value="TreeGrafter"/>
</dbReference>
<reference evidence="10" key="2">
    <citation type="submission" date="2025-08" db="UniProtKB">
        <authorList>
            <consortium name="Ensembl"/>
        </authorList>
    </citation>
    <scope>IDENTIFICATION</scope>
</reference>
<dbReference type="PANTHER" id="PTHR13469:SF8">
    <property type="entry name" value="HEXIM P-TEFB COMPLEX SUBUNIT 1"/>
    <property type="match status" value="1"/>
</dbReference>
<dbReference type="GO" id="GO:0005737">
    <property type="term" value="C:cytoplasm"/>
    <property type="evidence" value="ECO:0007669"/>
    <property type="project" value="InterPro"/>
</dbReference>
<evidence type="ECO:0008006" key="12">
    <source>
        <dbReference type="Google" id="ProtNLM"/>
    </source>
</evidence>
<dbReference type="GeneTree" id="ENSGT00390000002808"/>
<proteinExistence type="inferred from homology"/>
<feature type="region of interest" description="Disordered" evidence="9">
    <location>
        <begin position="24"/>
        <end position="62"/>
    </location>
</feature>
<evidence type="ECO:0000256" key="7">
    <source>
        <dbReference type="ARBA" id="ARBA00023242"/>
    </source>
</evidence>
<feature type="compositionally biased region" description="Basic and acidic residues" evidence="9">
    <location>
        <begin position="114"/>
        <end position="126"/>
    </location>
</feature>
<dbReference type="PRINTS" id="PR02094">
    <property type="entry name" value="HEXIMFAMILY"/>
</dbReference>
<name>A0AAY4CMR0_9TELE</name>
<dbReference type="GO" id="GO:0000122">
    <property type="term" value="P:negative regulation of transcription by RNA polymerase II"/>
    <property type="evidence" value="ECO:0007669"/>
    <property type="project" value="InterPro"/>
</dbReference>
<keyword evidence="11" id="KW-1185">Reference proteome</keyword>
<evidence type="ECO:0000256" key="2">
    <source>
        <dbReference type="ARBA" id="ARBA00008409"/>
    </source>
</evidence>
<evidence type="ECO:0000256" key="4">
    <source>
        <dbReference type="ARBA" id="ARBA00023015"/>
    </source>
</evidence>
<sequence>MPLTIASDRLSRRPGRRFCVRCSFPVHDERPSGGRASPEGACPGPRPGKKKHRRRPSKNKRRWKPYFKLTWEEKRALDERETARASRLRAEMFAKGLPVAPYNTTQFLMEQHDRGEPDLNTEKDPASEDDVPEAAAAAEEEEEDCDGSGWGSDGIGRAGGSFLQRDFSETYERFHAESLQSLSKPELVQQYLELERSLSRLEEENNRLRRLEALQEELRRLRAENEELLREKRAGGEAE</sequence>
<accession>A0AAY4CMR0</accession>
<dbReference type="GO" id="GO:0004861">
    <property type="term" value="F:cyclin-dependent protein serine/threonine kinase inhibitor activity"/>
    <property type="evidence" value="ECO:0007669"/>
    <property type="project" value="InterPro"/>
</dbReference>
<evidence type="ECO:0000256" key="5">
    <source>
        <dbReference type="ARBA" id="ARBA00023054"/>
    </source>
</evidence>
<keyword evidence="5 8" id="KW-0175">Coiled coil</keyword>
<dbReference type="GO" id="GO:0097322">
    <property type="term" value="F:7SK snRNA binding"/>
    <property type="evidence" value="ECO:0007669"/>
    <property type="project" value="TreeGrafter"/>
</dbReference>
<comment type="similarity">
    <text evidence="2">Belongs to the HEXIM family.</text>
</comment>
<dbReference type="Pfam" id="PF15313">
    <property type="entry name" value="HEXIM"/>
    <property type="match status" value="1"/>
</dbReference>
<reference evidence="10" key="3">
    <citation type="submission" date="2025-09" db="UniProtKB">
        <authorList>
            <consortium name="Ensembl"/>
        </authorList>
    </citation>
    <scope>IDENTIFICATION</scope>
</reference>
<comment type="subcellular location">
    <subcellularLocation>
        <location evidence="1">Nucleus</location>
    </subcellularLocation>
</comment>
<dbReference type="InterPro" id="IPR024872">
    <property type="entry name" value="HEXIM"/>
</dbReference>
<dbReference type="AlphaFoldDB" id="A0AAY4CMR0"/>
<feature type="compositionally biased region" description="Basic residues" evidence="9">
    <location>
        <begin position="47"/>
        <end position="62"/>
    </location>
</feature>
<dbReference type="Ensembl" id="ENSDCDT00010041976.1">
    <property type="protein sequence ID" value="ENSDCDP00010033954.1"/>
    <property type="gene ID" value="ENSDCDG00010021555.1"/>
</dbReference>
<evidence type="ECO:0000256" key="3">
    <source>
        <dbReference type="ARBA" id="ARBA00022491"/>
    </source>
</evidence>
<feature type="coiled-coil region" evidence="8">
    <location>
        <begin position="184"/>
        <end position="238"/>
    </location>
</feature>
<evidence type="ECO:0000256" key="8">
    <source>
        <dbReference type="SAM" id="Coils"/>
    </source>
</evidence>
<keyword evidence="7" id="KW-0539">Nucleus</keyword>
<keyword evidence="3" id="KW-0678">Repressor</keyword>
<organism evidence="10 11">
    <name type="scientific">Denticeps clupeoides</name>
    <name type="common">denticle herring</name>
    <dbReference type="NCBI Taxonomy" id="299321"/>
    <lineage>
        <taxon>Eukaryota</taxon>
        <taxon>Metazoa</taxon>
        <taxon>Chordata</taxon>
        <taxon>Craniata</taxon>
        <taxon>Vertebrata</taxon>
        <taxon>Euteleostomi</taxon>
        <taxon>Actinopterygii</taxon>
        <taxon>Neopterygii</taxon>
        <taxon>Teleostei</taxon>
        <taxon>Clupei</taxon>
        <taxon>Clupeiformes</taxon>
        <taxon>Denticipitoidei</taxon>
        <taxon>Denticipitidae</taxon>
        <taxon>Denticeps</taxon>
    </lineage>
</organism>
<evidence type="ECO:0000256" key="9">
    <source>
        <dbReference type="SAM" id="MobiDB-lite"/>
    </source>
</evidence>
<evidence type="ECO:0000256" key="6">
    <source>
        <dbReference type="ARBA" id="ARBA00023163"/>
    </source>
</evidence>
<evidence type="ECO:0000256" key="1">
    <source>
        <dbReference type="ARBA" id="ARBA00004123"/>
    </source>
</evidence>
<keyword evidence="6" id="KW-0804">Transcription</keyword>
<reference evidence="10 11" key="1">
    <citation type="submission" date="2020-06" db="EMBL/GenBank/DDBJ databases">
        <authorList>
            <consortium name="Wellcome Sanger Institute Data Sharing"/>
        </authorList>
    </citation>
    <scope>NUCLEOTIDE SEQUENCE [LARGE SCALE GENOMIC DNA]</scope>
</reference>
<gene>
    <name evidence="10" type="primary">HEXIM1</name>
</gene>
<feature type="compositionally biased region" description="Acidic residues" evidence="9">
    <location>
        <begin position="127"/>
        <end position="146"/>
    </location>
</feature>
<dbReference type="Gene3D" id="6.10.250.2910">
    <property type="match status" value="1"/>
</dbReference>